<feature type="transmembrane region" description="Helical" evidence="9">
    <location>
        <begin position="232"/>
        <end position="255"/>
    </location>
</feature>
<evidence type="ECO:0000256" key="8">
    <source>
        <dbReference type="ARBA" id="ARBA00023136"/>
    </source>
</evidence>
<feature type="transmembrane region" description="Helical" evidence="9">
    <location>
        <begin position="145"/>
        <end position="167"/>
    </location>
</feature>
<feature type="transmembrane region" description="Helical" evidence="9">
    <location>
        <begin position="42"/>
        <end position="60"/>
    </location>
</feature>
<dbReference type="PROSITE" id="PS50928">
    <property type="entry name" value="ABC_TM1"/>
    <property type="match status" value="1"/>
</dbReference>
<gene>
    <name evidence="11" type="ORF">SAMN02746019_00025710</name>
</gene>
<organism evidence="11 12">
    <name type="scientific">Thermoflexus hugenholtzii JAD2</name>
    <dbReference type="NCBI Taxonomy" id="877466"/>
    <lineage>
        <taxon>Bacteria</taxon>
        <taxon>Bacillati</taxon>
        <taxon>Chloroflexota</taxon>
        <taxon>Thermoflexia</taxon>
        <taxon>Thermoflexales</taxon>
        <taxon>Thermoflexaceae</taxon>
        <taxon>Thermoflexus</taxon>
    </lineage>
</organism>
<dbReference type="PANTHER" id="PTHR32243:SF50">
    <property type="entry name" value="MALTOSE_MALTODEXTRIN TRANSPORT SYSTEM PERMEASE PROTEIN MALG"/>
    <property type="match status" value="1"/>
</dbReference>
<dbReference type="InterPro" id="IPR000515">
    <property type="entry name" value="MetI-like"/>
</dbReference>
<keyword evidence="5" id="KW-0762">Sugar transport</keyword>
<evidence type="ECO:0000256" key="9">
    <source>
        <dbReference type="RuleBase" id="RU363032"/>
    </source>
</evidence>
<dbReference type="InterPro" id="IPR050901">
    <property type="entry name" value="BP-dep_ABC_trans_perm"/>
</dbReference>
<sequence length="314" mass="35305">MKREEFSLSAVEAAAAPARAWPRLRVQALFRRPRGDSPIKRLFIHMALWVACLVAIYPVLRVVTISLRPANKLLTTSLAIIPEDATLANYIELLVGRPGRPTEFYLWIWNSLLITVTTATVGLLLSATAAYAFSRFRFPGRDAGLIFLLSTQMFPAAMLLLPLFIMIARLKLINSYLGIVIAYSVTAVPFSIWMLKGYYDTIPRDLEEAALIDGASRLGVLWHIIRPLSTPALAIAFLFNFMSSWNEYIVARIILNKREMYTWPLGLWTFTEQYTVLWGKFAAASILVAVPVTLLFLYSSRWLLSGLTLGGVKE</sequence>
<evidence type="ECO:0000256" key="3">
    <source>
        <dbReference type="ARBA" id="ARBA00022448"/>
    </source>
</evidence>
<dbReference type="SUPFAM" id="SSF161098">
    <property type="entry name" value="MetI-like"/>
    <property type="match status" value="1"/>
</dbReference>
<dbReference type="PANTHER" id="PTHR32243">
    <property type="entry name" value="MALTOSE TRANSPORT SYSTEM PERMEASE-RELATED"/>
    <property type="match status" value="1"/>
</dbReference>
<proteinExistence type="inferred from homology"/>
<evidence type="ECO:0000256" key="4">
    <source>
        <dbReference type="ARBA" id="ARBA00022475"/>
    </source>
</evidence>
<dbReference type="CDD" id="cd06261">
    <property type="entry name" value="TM_PBP2"/>
    <property type="match status" value="1"/>
</dbReference>
<feature type="transmembrane region" description="Helical" evidence="9">
    <location>
        <begin position="173"/>
        <end position="195"/>
    </location>
</feature>
<keyword evidence="12" id="KW-1185">Reference proteome</keyword>
<reference evidence="12" key="1">
    <citation type="submission" date="2017-06" db="EMBL/GenBank/DDBJ databases">
        <authorList>
            <person name="Varghese N."/>
            <person name="Submissions S."/>
        </authorList>
    </citation>
    <scope>NUCLEOTIDE SEQUENCE [LARGE SCALE GENOMIC DNA]</scope>
    <source>
        <strain evidence="12">JAD2</strain>
    </source>
</reference>
<dbReference type="RefSeq" id="WP_088570382.1">
    <property type="nucleotide sequence ID" value="NZ_FYEK01000012.1"/>
</dbReference>
<dbReference type="GO" id="GO:0005886">
    <property type="term" value="C:plasma membrane"/>
    <property type="evidence" value="ECO:0007669"/>
    <property type="project" value="UniProtKB-SubCell"/>
</dbReference>
<dbReference type="InParanoid" id="A0A212QMQ9"/>
<dbReference type="AlphaFoldDB" id="A0A212QMQ9"/>
<evidence type="ECO:0000313" key="12">
    <source>
        <dbReference type="Proteomes" id="UP000197025"/>
    </source>
</evidence>
<dbReference type="Pfam" id="PF00528">
    <property type="entry name" value="BPD_transp_1"/>
    <property type="match status" value="1"/>
</dbReference>
<evidence type="ECO:0000256" key="5">
    <source>
        <dbReference type="ARBA" id="ARBA00022597"/>
    </source>
</evidence>
<dbReference type="InterPro" id="IPR035906">
    <property type="entry name" value="MetI-like_sf"/>
</dbReference>
<evidence type="ECO:0000256" key="1">
    <source>
        <dbReference type="ARBA" id="ARBA00004651"/>
    </source>
</evidence>
<keyword evidence="3 9" id="KW-0813">Transport</keyword>
<evidence type="ECO:0000256" key="2">
    <source>
        <dbReference type="ARBA" id="ARBA00009047"/>
    </source>
</evidence>
<evidence type="ECO:0000256" key="6">
    <source>
        <dbReference type="ARBA" id="ARBA00022692"/>
    </source>
</evidence>
<dbReference type="GO" id="GO:0055085">
    <property type="term" value="P:transmembrane transport"/>
    <property type="evidence" value="ECO:0007669"/>
    <property type="project" value="InterPro"/>
</dbReference>
<dbReference type="OrthoDB" id="9794684at2"/>
<evidence type="ECO:0000259" key="10">
    <source>
        <dbReference type="PROSITE" id="PS50928"/>
    </source>
</evidence>
<protein>
    <submittedName>
        <fullName evidence="11">Arabinogalactan oligomer / maltooligosaccharide transport system permease protein</fullName>
    </submittedName>
</protein>
<dbReference type="Proteomes" id="UP000197025">
    <property type="component" value="Unassembled WGS sequence"/>
</dbReference>
<feature type="transmembrane region" description="Helical" evidence="9">
    <location>
        <begin position="107"/>
        <end position="133"/>
    </location>
</feature>
<evidence type="ECO:0000313" key="11">
    <source>
        <dbReference type="EMBL" id="SNB60672.1"/>
    </source>
</evidence>
<name>A0A212QMQ9_9CHLR</name>
<keyword evidence="8 9" id="KW-0472">Membrane</keyword>
<dbReference type="Gene3D" id="1.10.3720.10">
    <property type="entry name" value="MetI-like"/>
    <property type="match status" value="1"/>
</dbReference>
<accession>A0A212QMQ9</accession>
<evidence type="ECO:0000256" key="7">
    <source>
        <dbReference type="ARBA" id="ARBA00022989"/>
    </source>
</evidence>
<keyword evidence="4" id="KW-1003">Cell membrane</keyword>
<keyword evidence="6 9" id="KW-0812">Transmembrane</keyword>
<comment type="similarity">
    <text evidence="2">Belongs to the binding-protein-dependent transport system permease family. MalFG subfamily.</text>
</comment>
<comment type="subcellular location">
    <subcellularLocation>
        <location evidence="1 9">Cell membrane</location>
        <topology evidence="1 9">Multi-pass membrane protein</topology>
    </subcellularLocation>
</comment>
<dbReference type="EMBL" id="FYEK01000012">
    <property type="protein sequence ID" value="SNB60672.1"/>
    <property type="molecule type" value="Genomic_DNA"/>
</dbReference>
<keyword evidence="7 9" id="KW-1133">Transmembrane helix</keyword>
<feature type="domain" description="ABC transmembrane type-1" evidence="10">
    <location>
        <begin position="108"/>
        <end position="299"/>
    </location>
</feature>
<dbReference type="FunCoup" id="A0A212QMQ9">
    <property type="interactions" value="77"/>
</dbReference>
<feature type="transmembrane region" description="Helical" evidence="9">
    <location>
        <begin position="275"/>
        <end position="298"/>
    </location>
</feature>